<reference evidence="3" key="1">
    <citation type="submission" date="2017-02" db="UniProtKB">
        <authorList>
            <consortium name="WormBaseParasite"/>
        </authorList>
    </citation>
    <scope>IDENTIFICATION</scope>
</reference>
<protein>
    <submittedName>
        <fullName evidence="3">Uncharacterized protein</fullName>
    </submittedName>
</protein>
<feature type="compositionally biased region" description="Basic residues" evidence="1">
    <location>
        <begin position="80"/>
        <end position="91"/>
    </location>
</feature>
<feature type="region of interest" description="Disordered" evidence="1">
    <location>
        <begin position="72"/>
        <end position="91"/>
    </location>
</feature>
<dbReference type="WBParaSite" id="ALUE_0001036601-mRNA-1">
    <property type="protein sequence ID" value="ALUE_0001036601-mRNA-1"/>
    <property type="gene ID" value="ALUE_0001036601"/>
</dbReference>
<sequence length="117" mass="14141">MARFHLFISFLNSFQGISQRICKFSQKKILMSTSRLWLFVLEKNERFSDSLIQDLRNDGIKIRLQGSTIQGYSSRDQQMRQKRQCSERHRKSRNLYSYKPTSVTISRERYKKKQEIR</sequence>
<name>A0A0M3I1X1_ASCLU</name>
<accession>A0A0M3I1X1</accession>
<dbReference type="AlphaFoldDB" id="A0A0M3I1X1"/>
<dbReference type="Proteomes" id="UP000036681">
    <property type="component" value="Unplaced"/>
</dbReference>
<organism evidence="2 3">
    <name type="scientific">Ascaris lumbricoides</name>
    <name type="common">Giant roundworm</name>
    <dbReference type="NCBI Taxonomy" id="6252"/>
    <lineage>
        <taxon>Eukaryota</taxon>
        <taxon>Metazoa</taxon>
        <taxon>Ecdysozoa</taxon>
        <taxon>Nematoda</taxon>
        <taxon>Chromadorea</taxon>
        <taxon>Rhabditida</taxon>
        <taxon>Spirurina</taxon>
        <taxon>Ascaridomorpha</taxon>
        <taxon>Ascaridoidea</taxon>
        <taxon>Ascarididae</taxon>
        <taxon>Ascaris</taxon>
    </lineage>
</organism>
<keyword evidence="2" id="KW-1185">Reference proteome</keyword>
<evidence type="ECO:0000313" key="3">
    <source>
        <dbReference type="WBParaSite" id="ALUE_0001036601-mRNA-1"/>
    </source>
</evidence>
<evidence type="ECO:0000256" key="1">
    <source>
        <dbReference type="SAM" id="MobiDB-lite"/>
    </source>
</evidence>
<proteinExistence type="predicted"/>
<evidence type="ECO:0000313" key="2">
    <source>
        <dbReference type="Proteomes" id="UP000036681"/>
    </source>
</evidence>